<dbReference type="InterPro" id="IPR009057">
    <property type="entry name" value="Homeodomain-like_sf"/>
</dbReference>
<dbReference type="Gene3D" id="1.10.10.60">
    <property type="entry name" value="Homeodomain-like"/>
    <property type="match status" value="1"/>
</dbReference>
<dbReference type="SMART" id="SM00091">
    <property type="entry name" value="PAS"/>
    <property type="match status" value="1"/>
</dbReference>
<dbReference type="InterPro" id="IPR025662">
    <property type="entry name" value="Sigma_54_int_dom_ATP-bd_1"/>
</dbReference>
<dbReference type="GO" id="GO:0006355">
    <property type="term" value="P:regulation of DNA-templated transcription"/>
    <property type="evidence" value="ECO:0007669"/>
    <property type="project" value="InterPro"/>
</dbReference>
<dbReference type="InterPro" id="IPR002078">
    <property type="entry name" value="Sigma_54_int"/>
</dbReference>
<dbReference type="PROSITE" id="PS00688">
    <property type="entry name" value="SIGMA54_INTERACT_3"/>
    <property type="match status" value="1"/>
</dbReference>
<evidence type="ECO:0000313" key="10">
    <source>
        <dbReference type="EMBL" id="MDF9409761.1"/>
    </source>
</evidence>
<dbReference type="InterPro" id="IPR035965">
    <property type="entry name" value="PAS-like_dom_sf"/>
</dbReference>
<proteinExistence type="predicted"/>
<dbReference type="Gene3D" id="1.10.8.60">
    <property type="match status" value="1"/>
</dbReference>
<dbReference type="InterPro" id="IPR027417">
    <property type="entry name" value="P-loop_NTPase"/>
</dbReference>
<dbReference type="InterPro" id="IPR000014">
    <property type="entry name" value="PAS"/>
</dbReference>
<dbReference type="PROSITE" id="PS00675">
    <property type="entry name" value="SIGMA54_INTERACT_1"/>
    <property type="match status" value="1"/>
</dbReference>
<keyword evidence="3" id="KW-0067">ATP-binding</keyword>
<dbReference type="GO" id="GO:0003677">
    <property type="term" value="F:DNA binding"/>
    <property type="evidence" value="ECO:0007669"/>
    <property type="project" value="UniProtKB-KW"/>
</dbReference>
<dbReference type="SUPFAM" id="SSF46689">
    <property type="entry name" value="Homeodomain-like"/>
    <property type="match status" value="1"/>
</dbReference>
<organism evidence="10 11">
    <name type="scientific">Pelotomaculum isophthalicicum JI</name>
    <dbReference type="NCBI Taxonomy" id="947010"/>
    <lineage>
        <taxon>Bacteria</taxon>
        <taxon>Bacillati</taxon>
        <taxon>Bacillota</taxon>
        <taxon>Clostridia</taxon>
        <taxon>Eubacteriales</taxon>
        <taxon>Desulfotomaculaceae</taxon>
        <taxon>Pelotomaculum</taxon>
    </lineage>
</organism>
<dbReference type="InterPro" id="IPR030828">
    <property type="entry name" value="HTH_TyrR"/>
</dbReference>
<evidence type="ECO:0000259" key="9">
    <source>
        <dbReference type="PROSITE" id="PS50113"/>
    </source>
</evidence>
<evidence type="ECO:0000313" key="11">
    <source>
        <dbReference type="Proteomes" id="UP001154312"/>
    </source>
</evidence>
<evidence type="ECO:0000259" key="7">
    <source>
        <dbReference type="PROSITE" id="PS50045"/>
    </source>
</evidence>
<gene>
    <name evidence="10" type="ORF">L7E55_15630</name>
</gene>
<accession>A0A9X4JWA1</accession>
<feature type="domain" description="PAC" evidence="9">
    <location>
        <begin position="85"/>
        <end position="136"/>
    </location>
</feature>
<dbReference type="InterPro" id="IPR025944">
    <property type="entry name" value="Sigma_54_int_dom_CS"/>
</dbReference>
<keyword evidence="11" id="KW-1185">Reference proteome</keyword>
<dbReference type="SMART" id="SM00382">
    <property type="entry name" value="AAA"/>
    <property type="match status" value="1"/>
</dbReference>
<dbReference type="Pfam" id="PF25601">
    <property type="entry name" value="AAA_lid_14"/>
    <property type="match status" value="1"/>
</dbReference>
<dbReference type="RefSeq" id="WP_277445269.1">
    <property type="nucleotide sequence ID" value="NZ_JAKOAV010000041.1"/>
</dbReference>
<dbReference type="EMBL" id="JAKOAV010000041">
    <property type="protein sequence ID" value="MDF9409761.1"/>
    <property type="molecule type" value="Genomic_DNA"/>
</dbReference>
<dbReference type="NCBIfam" id="TIGR00229">
    <property type="entry name" value="sensory_box"/>
    <property type="match status" value="1"/>
</dbReference>
<reference evidence="10" key="1">
    <citation type="submission" date="2022-02" db="EMBL/GenBank/DDBJ databases">
        <authorList>
            <person name="Leng L."/>
        </authorList>
    </citation>
    <scope>NUCLEOTIDE SEQUENCE</scope>
    <source>
        <strain evidence="10">JI</strain>
    </source>
</reference>
<dbReference type="GO" id="GO:0005524">
    <property type="term" value="F:ATP binding"/>
    <property type="evidence" value="ECO:0007669"/>
    <property type="project" value="UniProtKB-KW"/>
</dbReference>
<dbReference type="CDD" id="cd00009">
    <property type="entry name" value="AAA"/>
    <property type="match status" value="1"/>
</dbReference>
<dbReference type="InterPro" id="IPR058031">
    <property type="entry name" value="AAA_lid_NorR"/>
</dbReference>
<evidence type="ECO:0000256" key="3">
    <source>
        <dbReference type="ARBA" id="ARBA00022840"/>
    </source>
</evidence>
<evidence type="ECO:0000256" key="2">
    <source>
        <dbReference type="ARBA" id="ARBA00022797"/>
    </source>
</evidence>
<dbReference type="Proteomes" id="UP001154312">
    <property type="component" value="Unassembled WGS sequence"/>
</dbReference>
<dbReference type="InterPro" id="IPR003593">
    <property type="entry name" value="AAA+_ATPase"/>
</dbReference>
<evidence type="ECO:0000256" key="6">
    <source>
        <dbReference type="ARBA" id="ARBA00029500"/>
    </source>
</evidence>
<evidence type="ECO:0000256" key="1">
    <source>
        <dbReference type="ARBA" id="ARBA00022741"/>
    </source>
</evidence>
<dbReference type="Pfam" id="PF18024">
    <property type="entry name" value="HTH_50"/>
    <property type="match status" value="1"/>
</dbReference>
<keyword evidence="2" id="KW-0058">Aromatic hydrocarbons catabolism</keyword>
<dbReference type="PANTHER" id="PTHR32071:SF57">
    <property type="entry name" value="C4-DICARBOXYLATE TRANSPORT TRANSCRIPTIONAL REGULATORY PROTEIN DCTD"/>
    <property type="match status" value="1"/>
</dbReference>
<dbReference type="Gene3D" id="3.30.450.20">
    <property type="entry name" value="PAS domain"/>
    <property type="match status" value="1"/>
</dbReference>
<evidence type="ECO:0000259" key="8">
    <source>
        <dbReference type="PROSITE" id="PS50112"/>
    </source>
</evidence>
<feature type="domain" description="PAS" evidence="8">
    <location>
        <begin position="16"/>
        <end position="61"/>
    </location>
</feature>
<comment type="caution">
    <text evidence="10">The sequence shown here is derived from an EMBL/GenBank/DDBJ whole genome shotgun (WGS) entry which is preliminary data.</text>
</comment>
<dbReference type="PANTHER" id="PTHR32071">
    <property type="entry name" value="TRANSCRIPTIONAL REGULATORY PROTEIN"/>
    <property type="match status" value="1"/>
</dbReference>
<protein>
    <recommendedName>
        <fullName evidence="6">HTH-type transcriptional regulatory protein TyrR</fullName>
    </recommendedName>
</protein>
<evidence type="ECO:0000256" key="5">
    <source>
        <dbReference type="ARBA" id="ARBA00023163"/>
    </source>
</evidence>
<dbReference type="Pfam" id="PF13426">
    <property type="entry name" value="PAS_9"/>
    <property type="match status" value="1"/>
</dbReference>
<keyword evidence="4" id="KW-0805">Transcription regulation</keyword>
<dbReference type="PROSITE" id="PS50113">
    <property type="entry name" value="PAC"/>
    <property type="match status" value="1"/>
</dbReference>
<dbReference type="CDD" id="cd00130">
    <property type="entry name" value="PAS"/>
    <property type="match status" value="1"/>
</dbReference>
<dbReference type="SUPFAM" id="SSF52540">
    <property type="entry name" value="P-loop containing nucleoside triphosphate hydrolases"/>
    <property type="match status" value="1"/>
</dbReference>
<dbReference type="InterPro" id="IPR000700">
    <property type="entry name" value="PAS-assoc_C"/>
</dbReference>
<dbReference type="Pfam" id="PF00158">
    <property type="entry name" value="Sigma54_activat"/>
    <property type="match status" value="1"/>
</dbReference>
<sequence>METNNIPDKFASVQQLYRELNAIIESSFDGLMITDLKGRITRINQSLARICGLDASHIEGKYANNLFKDGILLCEPITVKALRGKRTVTGVQKLHNGKEVMVTGNPVFDDKGNVTRVVTNIRDITELNRLQEEVKVSKLLATRYQTEVTNFMAECLRKDKIIAESPGMVKALNLVVRAARTDVTVLILGESGVGKEVIARVIHNASQRLCTGSFIKINCGAIPESLLESELFGYEPGAFTGANPKGKPGMFEIADRGTLLLDEISDLPLNLQVKLLRVLQEQEVYRIGATRSIKLDVRIIASTNRNIEEQVQEGSFREDLFYRLNVLPIEIPPLRERKEDILPLTKHFINLYNEKYGVERRLAPQAIPILEEYHWPGNVRELQNVLERLLVMSDEEVIPSSQVQNELTKNRAKYKSPVSVNELIPLKDAKEILEKQLIAMAFECCPSARKVAEVLGLDHSNIVRKAAKYGIRR</sequence>
<dbReference type="PROSITE" id="PS50045">
    <property type="entry name" value="SIGMA54_INTERACT_4"/>
    <property type="match status" value="1"/>
</dbReference>
<dbReference type="SUPFAM" id="SSF55785">
    <property type="entry name" value="PYP-like sensor domain (PAS domain)"/>
    <property type="match status" value="1"/>
</dbReference>
<keyword evidence="5" id="KW-0804">Transcription</keyword>
<dbReference type="Gene3D" id="3.40.50.300">
    <property type="entry name" value="P-loop containing nucleotide triphosphate hydrolases"/>
    <property type="match status" value="1"/>
</dbReference>
<dbReference type="FunFam" id="3.40.50.300:FF:000006">
    <property type="entry name" value="DNA-binding transcriptional regulator NtrC"/>
    <property type="match status" value="1"/>
</dbReference>
<keyword evidence="1" id="KW-0547">Nucleotide-binding</keyword>
<feature type="domain" description="Sigma-54 factor interaction" evidence="7">
    <location>
        <begin position="161"/>
        <end position="391"/>
    </location>
</feature>
<evidence type="ECO:0000256" key="4">
    <source>
        <dbReference type="ARBA" id="ARBA00023015"/>
    </source>
</evidence>
<dbReference type="AlphaFoldDB" id="A0A9X4JWA1"/>
<name>A0A9X4JWA1_9FIRM</name>
<dbReference type="PROSITE" id="PS50112">
    <property type="entry name" value="PAS"/>
    <property type="match status" value="1"/>
</dbReference>